<dbReference type="EMBL" id="ON887157">
    <property type="protein sequence ID" value="WBR14477.1"/>
    <property type="molecule type" value="Genomic_DNA"/>
</dbReference>
<dbReference type="Pfam" id="PF12937">
    <property type="entry name" value="F-box-like"/>
    <property type="match status" value="1"/>
</dbReference>
<dbReference type="Proteomes" id="UP001185135">
    <property type="component" value="Segment"/>
</dbReference>
<dbReference type="InterPro" id="IPR036047">
    <property type="entry name" value="F-box-like_dom_sf"/>
</dbReference>
<gene>
    <name evidence="2" type="ORF">pkur_cds_302</name>
</gene>
<dbReference type="InterPro" id="IPR001810">
    <property type="entry name" value="F-box_dom"/>
</dbReference>
<dbReference type="SUPFAM" id="SSF81383">
    <property type="entry name" value="F-box domain"/>
    <property type="match status" value="1"/>
</dbReference>
<evidence type="ECO:0000313" key="2">
    <source>
        <dbReference type="EMBL" id="WBR14477.1"/>
    </source>
</evidence>
<organism evidence="2 3">
    <name type="scientific">Pandoravirus kuranda</name>
    <dbReference type="NCBI Taxonomy" id="3019033"/>
    <lineage>
        <taxon>Viruses</taxon>
        <taxon>Pandoravirus</taxon>
    </lineage>
</organism>
<sequence>MGSSQSDTRKSLLCAYYVAAASRDRNVLSRSLRGAGQGGQQRHADVDGPCHLVGLPNEVLTDVFASLPPLQAAVALARCGATCRRLRDFCQPELRRALARSLECEAASMARPDDAAKTRCVSGLQSTDRIPKACIAVLAPVVGGLCAIPLTVVKTDGTCLSVAEGGRAIRTWYAARVTEDDMAYVGDSLWRLYGHYGEYRLCEALVPLIKAGVTPARVRERDMRSAQSLGGAPPEWLKRNMRLVSAQPLCAHQRLLPWLYTGEDDRDNNDYEPPVCPKPDTCPRARVMVLKPYARPVIGKRNYKYDDEAADAFFAEANRQAHA</sequence>
<protein>
    <submittedName>
        <fullName evidence="2">F-box domain-containing protein</fullName>
    </submittedName>
</protein>
<feature type="domain" description="F-box" evidence="1">
    <location>
        <begin position="54"/>
        <end position="97"/>
    </location>
</feature>
<proteinExistence type="predicted"/>
<evidence type="ECO:0000259" key="1">
    <source>
        <dbReference type="Pfam" id="PF12937"/>
    </source>
</evidence>
<dbReference type="CDD" id="cd09917">
    <property type="entry name" value="F-box_SF"/>
    <property type="match status" value="1"/>
</dbReference>
<reference evidence="2" key="1">
    <citation type="submission" date="2022-06" db="EMBL/GenBank/DDBJ databases">
        <authorList>
            <person name="Legendre M."/>
            <person name="Claverie J.-M."/>
            <person name="Alempic J.-M."/>
            <person name="Abergel C."/>
        </authorList>
    </citation>
    <scope>NUCLEOTIDE SEQUENCE</scope>
    <source>
        <strain evidence="2">Kuranda</strain>
    </source>
</reference>
<name>A0AA95EE84_9VIRU</name>
<accession>A0AA95EE84</accession>
<evidence type="ECO:0000313" key="3">
    <source>
        <dbReference type="Proteomes" id="UP001185135"/>
    </source>
</evidence>